<protein>
    <submittedName>
        <fullName evidence="1">Uncharacterized protein</fullName>
    </submittedName>
</protein>
<comment type="caution">
    <text evidence="1">The sequence shown here is derived from an EMBL/GenBank/DDBJ whole genome shotgun (WGS) entry which is preliminary data.</text>
</comment>
<sequence>MSRPETTEDLEFNLFYQAIQTRFLQQYEHAQQNCWLVCIPRATSLTGCSLTRSFVGKSISQDHQLQTTTSAFDQ</sequence>
<keyword evidence="2" id="KW-1185">Reference proteome</keyword>
<dbReference type="AlphaFoldDB" id="A0AA35RK72"/>
<accession>A0AA35RK72</accession>
<dbReference type="EMBL" id="CASHTH010001202">
    <property type="protein sequence ID" value="CAI8012634.1"/>
    <property type="molecule type" value="Genomic_DNA"/>
</dbReference>
<name>A0AA35RK72_GEOBA</name>
<evidence type="ECO:0000313" key="1">
    <source>
        <dbReference type="EMBL" id="CAI8012634.1"/>
    </source>
</evidence>
<gene>
    <name evidence="1" type="ORF">GBAR_LOCUS8098</name>
</gene>
<organism evidence="1 2">
    <name type="scientific">Geodia barretti</name>
    <name type="common">Barrett's horny sponge</name>
    <dbReference type="NCBI Taxonomy" id="519541"/>
    <lineage>
        <taxon>Eukaryota</taxon>
        <taxon>Metazoa</taxon>
        <taxon>Porifera</taxon>
        <taxon>Demospongiae</taxon>
        <taxon>Heteroscleromorpha</taxon>
        <taxon>Tetractinellida</taxon>
        <taxon>Astrophorina</taxon>
        <taxon>Geodiidae</taxon>
        <taxon>Geodia</taxon>
    </lineage>
</organism>
<dbReference type="Proteomes" id="UP001174909">
    <property type="component" value="Unassembled WGS sequence"/>
</dbReference>
<evidence type="ECO:0000313" key="2">
    <source>
        <dbReference type="Proteomes" id="UP001174909"/>
    </source>
</evidence>
<reference evidence="1" key="1">
    <citation type="submission" date="2023-03" db="EMBL/GenBank/DDBJ databases">
        <authorList>
            <person name="Steffen K."/>
            <person name="Cardenas P."/>
        </authorList>
    </citation>
    <scope>NUCLEOTIDE SEQUENCE</scope>
</reference>
<proteinExistence type="predicted"/>